<name>A0AAW5UVM8_9LEPT</name>
<gene>
    <name evidence="1" type="ORF">ND810_00210</name>
</gene>
<dbReference type="Pfam" id="PF14066">
    <property type="entry name" value="DUF4256"/>
    <property type="match status" value="1"/>
</dbReference>
<evidence type="ECO:0000313" key="2">
    <source>
        <dbReference type="Proteomes" id="UP001209694"/>
    </source>
</evidence>
<dbReference type="InterPro" id="IPR025352">
    <property type="entry name" value="DUF4256"/>
</dbReference>
<protein>
    <submittedName>
        <fullName evidence="1">DUF4256 domain-containing protein</fullName>
    </submittedName>
</protein>
<sequence>MYHTKAFELTHMNQDELLHILNERFESFPNRHKGIQWNWIEEKLKNHPDKVTVLKRMEESGGEPDIVFYDKKNKLITFFDCSQESPEGRRNCCYDNDALQSRKMNKPKNNAIDFANKIGAKLLNEEQYRYLQSLGEFDKKTSSWIETPNQIRKLGGALFCDYRYGTVFVYHNGADSYYTVRGFRCSITF</sequence>
<organism evidence="1 2">
    <name type="scientific">Leptospira levettii</name>
    <dbReference type="NCBI Taxonomy" id="2023178"/>
    <lineage>
        <taxon>Bacteria</taxon>
        <taxon>Pseudomonadati</taxon>
        <taxon>Spirochaetota</taxon>
        <taxon>Spirochaetia</taxon>
        <taxon>Leptospirales</taxon>
        <taxon>Leptospiraceae</taxon>
        <taxon>Leptospira</taxon>
    </lineage>
</organism>
<accession>A0AAW5UVM8</accession>
<evidence type="ECO:0000313" key="1">
    <source>
        <dbReference type="EMBL" id="MCW7513560.1"/>
    </source>
</evidence>
<comment type="caution">
    <text evidence="1">The sequence shown here is derived from an EMBL/GenBank/DDBJ whole genome shotgun (WGS) entry which is preliminary data.</text>
</comment>
<reference evidence="1" key="1">
    <citation type="submission" date="2022-06" db="EMBL/GenBank/DDBJ databases">
        <title>Leptospira isolates from biofilms formed at urban environments.</title>
        <authorList>
            <person name="Ribeiro P.S."/>
            <person name="Sousa T."/>
            <person name="Carvalho N."/>
            <person name="Aburjaile F."/>
            <person name="Neves F."/>
            <person name="Oliveira D."/>
            <person name="Blanco L."/>
            <person name="Lima J."/>
            <person name="Costa F."/>
            <person name="Brenig B."/>
            <person name="Soares S."/>
            <person name="Ramos R."/>
            <person name="Goes-Neto A."/>
            <person name="Matiuzzi M."/>
            <person name="Azevedo V."/>
            <person name="Ristow P."/>
        </authorList>
    </citation>
    <scope>NUCLEOTIDE SEQUENCE</scope>
    <source>
        <strain evidence="1">VSF7</strain>
    </source>
</reference>
<dbReference type="Proteomes" id="UP001209694">
    <property type="component" value="Unassembled WGS sequence"/>
</dbReference>
<dbReference type="EMBL" id="JAMQQD010000001">
    <property type="protein sequence ID" value="MCW7513560.1"/>
    <property type="molecule type" value="Genomic_DNA"/>
</dbReference>
<proteinExistence type="predicted"/>
<dbReference type="AlphaFoldDB" id="A0AAW5UVM8"/>